<dbReference type="RefSeq" id="WP_067384635.1">
    <property type="nucleotide sequence ID" value="NZ_CP015839.1"/>
</dbReference>
<dbReference type="Pfam" id="PF04024">
    <property type="entry name" value="PspC"/>
    <property type="match status" value="1"/>
</dbReference>
<reference evidence="9" key="1">
    <citation type="submission" date="2016-05" db="EMBL/GenBank/DDBJ databases">
        <authorList>
            <person name="Baek K."/>
            <person name="Yang S.-J."/>
        </authorList>
    </citation>
    <scope>NUCLEOTIDE SEQUENCE [LARGE SCALE GENOMIC DNA]</scope>
    <source>
        <strain evidence="9">ST58-10</strain>
    </source>
</reference>
<dbReference type="InterPro" id="IPR052027">
    <property type="entry name" value="PspC"/>
</dbReference>
<keyword evidence="4 6" id="KW-1133">Transmembrane helix</keyword>
<evidence type="ECO:0000256" key="5">
    <source>
        <dbReference type="ARBA" id="ARBA00023136"/>
    </source>
</evidence>
<feature type="transmembrane region" description="Helical" evidence="6">
    <location>
        <begin position="39"/>
        <end position="67"/>
    </location>
</feature>
<evidence type="ECO:0000256" key="2">
    <source>
        <dbReference type="ARBA" id="ARBA00022475"/>
    </source>
</evidence>
<organism evidence="8 9">
    <name type="scientific">Marinobacterium aestuarii</name>
    <dbReference type="NCBI Taxonomy" id="1821621"/>
    <lineage>
        <taxon>Bacteria</taxon>
        <taxon>Pseudomonadati</taxon>
        <taxon>Pseudomonadota</taxon>
        <taxon>Gammaproteobacteria</taxon>
        <taxon>Oceanospirillales</taxon>
        <taxon>Oceanospirillaceae</taxon>
        <taxon>Marinobacterium</taxon>
    </lineage>
</organism>
<comment type="subcellular location">
    <subcellularLocation>
        <location evidence="1">Cell membrane</location>
        <topology evidence="1">Single-pass membrane protein</topology>
    </subcellularLocation>
</comment>
<dbReference type="STRING" id="1821621.A8C75_15960"/>
<dbReference type="GO" id="GO:0005886">
    <property type="term" value="C:plasma membrane"/>
    <property type="evidence" value="ECO:0007669"/>
    <property type="project" value="UniProtKB-SubCell"/>
</dbReference>
<dbReference type="KEGG" id="mars:A8C75_15960"/>
<evidence type="ECO:0000256" key="6">
    <source>
        <dbReference type="SAM" id="Phobius"/>
    </source>
</evidence>
<keyword evidence="5 6" id="KW-0472">Membrane</keyword>
<dbReference type="PANTHER" id="PTHR33885:SF3">
    <property type="entry name" value="PHAGE SHOCK PROTEIN C"/>
    <property type="match status" value="1"/>
</dbReference>
<dbReference type="InterPro" id="IPR014320">
    <property type="entry name" value="Phageshock_PspC"/>
</dbReference>
<keyword evidence="2" id="KW-1003">Cell membrane</keyword>
<evidence type="ECO:0000313" key="8">
    <source>
        <dbReference type="EMBL" id="ANG63822.1"/>
    </source>
</evidence>
<name>A0A1A9F153_9GAMM</name>
<dbReference type="InterPro" id="IPR007168">
    <property type="entry name" value="Phageshock_PspC_N"/>
</dbReference>
<proteinExistence type="predicted"/>
<feature type="domain" description="Phage shock protein PspC N-terminal" evidence="7">
    <location>
        <begin position="12"/>
        <end position="68"/>
    </location>
</feature>
<accession>A0A1A9F153</accession>
<protein>
    <submittedName>
        <fullName evidence="8">Phage shock protein C</fullName>
    </submittedName>
</protein>
<reference evidence="8 9" key="2">
    <citation type="journal article" date="2018" name="Int. J. Syst. Evol. Microbiol.">
        <title>Marinobacterium aestuarii sp. nov., a benzene-degrading marine bacterium isolated from estuary sediment.</title>
        <authorList>
            <person name="Bae S.S."/>
            <person name="Jung J."/>
            <person name="Chung D."/>
            <person name="Baek K."/>
        </authorList>
    </citation>
    <scope>NUCLEOTIDE SEQUENCE [LARGE SCALE GENOMIC DNA]</scope>
    <source>
        <strain evidence="8 9">ST58-10</strain>
    </source>
</reference>
<evidence type="ECO:0000259" key="7">
    <source>
        <dbReference type="Pfam" id="PF04024"/>
    </source>
</evidence>
<evidence type="ECO:0000256" key="1">
    <source>
        <dbReference type="ARBA" id="ARBA00004162"/>
    </source>
</evidence>
<evidence type="ECO:0000256" key="4">
    <source>
        <dbReference type="ARBA" id="ARBA00022989"/>
    </source>
</evidence>
<dbReference type="PANTHER" id="PTHR33885">
    <property type="entry name" value="PHAGE SHOCK PROTEIN C"/>
    <property type="match status" value="1"/>
</dbReference>
<dbReference type="NCBIfam" id="TIGR02978">
    <property type="entry name" value="phageshock_pspC"/>
    <property type="match status" value="1"/>
</dbReference>
<gene>
    <name evidence="8" type="ORF">A8C75_15960</name>
</gene>
<dbReference type="OrthoDB" id="7359894at2"/>
<keyword evidence="3 6" id="KW-0812">Transmembrane</keyword>
<sequence>MNHPSKRNGYNRNLYRSADKGWLGGVCAGLAESYGQPVWLARIIFITLFLFSGSLAVLLYLAGIFLLDRRQGPAVKESARKPAFDYGRPMSTRLRQLNERMQAVDRRLQSMERYVTSSRYRFNKEFKDL</sequence>
<evidence type="ECO:0000313" key="9">
    <source>
        <dbReference type="Proteomes" id="UP000078070"/>
    </source>
</evidence>
<keyword evidence="9" id="KW-1185">Reference proteome</keyword>
<evidence type="ECO:0000256" key="3">
    <source>
        <dbReference type="ARBA" id="ARBA00022692"/>
    </source>
</evidence>
<dbReference type="EMBL" id="CP015839">
    <property type="protein sequence ID" value="ANG63822.1"/>
    <property type="molecule type" value="Genomic_DNA"/>
</dbReference>
<dbReference type="AlphaFoldDB" id="A0A1A9F153"/>
<dbReference type="Proteomes" id="UP000078070">
    <property type="component" value="Chromosome"/>
</dbReference>